<dbReference type="Proteomes" id="UP000765509">
    <property type="component" value="Unassembled WGS sequence"/>
</dbReference>
<dbReference type="EMBL" id="AVOT02009699">
    <property type="protein sequence ID" value="MBW0488637.1"/>
    <property type="molecule type" value="Genomic_DNA"/>
</dbReference>
<proteinExistence type="predicted"/>
<comment type="caution">
    <text evidence="1">The sequence shown here is derived from an EMBL/GenBank/DDBJ whole genome shotgun (WGS) entry which is preliminary data.</text>
</comment>
<organism evidence="1 2">
    <name type="scientific">Austropuccinia psidii MF-1</name>
    <dbReference type="NCBI Taxonomy" id="1389203"/>
    <lineage>
        <taxon>Eukaryota</taxon>
        <taxon>Fungi</taxon>
        <taxon>Dikarya</taxon>
        <taxon>Basidiomycota</taxon>
        <taxon>Pucciniomycotina</taxon>
        <taxon>Pucciniomycetes</taxon>
        <taxon>Pucciniales</taxon>
        <taxon>Sphaerophragmiaceae</taxon>
        <taxon>Austropuccinia</taxon>
    </lineage>
</organism>
<dbReference type="AlphaFoldDB" id="A0A9Q3H2I0"/>
<reference evidence="1" key="1">
    <citation type="submission" date="2021-03" db="EMBL/GenBank/DDBJ databases">
        <title>Draft genome sequence of rust myrtle Austropuccinia psidii MF-1, a brazilian biotype.</title>
        <authorList>
            <person name="Quecine M.C."/>
            <person name="Pachon D.M.R."/>
            <person name="Bonatelli M.L."/>
            <person name="Correr F.H."/>
            <person name="Franceschini L.M."/>
            <person name="Leite T.F."/>
            <person name="Margarido G.R.A."/>
            <person name="Almeida C.A."/>
            <person name="Ferrarezi J.A."/>
            <person name="Labate C.A."/>
        </authorList>
    </citation>
    <scope>NUCLEOTIDE SEQUENCE</scope>
    <source>
        <strain evidence="1">MF-1</strain>
    </source>
</reference>
<evidence type="ECO:0000313" key="1">
    <source>
        <dbReference type="EMBL" id="MBW0488637.1"/>
    </source>
</evidence>
<protein>
    <submittedName>
        <fullName evidence="1">Uncharacterized protein</fullName>
    </submittedName>
</protein>
<gene>
    <name evidence="1" type="ORF">O181_028352</name>
</gene>
<name>A0A9Q3H2I0_9BASI</name>
<sequence>MKIPLRLTPSCLSSIFRCILNGESRKLPPHFSCNHHIKLEVLLPLEALSQIQILKEESTTSPILSHFNPSLPTIVETDAADYAFSFDSCQLLPADTGENLFSSVGDQLHVAPRQRQSSHVSHENVTQSPNPFQHYLQFSGNFTSLASASPPNPPRRFAYLRAQPPPPDETLTLFPPILALTTPYAFTHPPLPSLRSHGALPPCLLHC</sequence>
<evidence type="ECO:0000313" key="2">
    <source>
        <dbReference type="Proteomes" id="UP000765509"/>
    </source>
</evidence>
<keyword evidence="2" id="KW-1185">Reference proteome</keyword>
<accession>A0A9Q3H2I0</accession>
<dbReference type="OrthoDB" id="128646at2759"/>